<protein>
    <submittedName>
        <fullName evidence="9">Phosphonate ABC transporter permease</fullName>
    </submittedName>
</protein>
<dbReference type="AlphaFoldDB" id="A0A139WXP1"/>
<feature type="transmembrane region" description="Helical" evidence="7">
    <location>
        <begin position="69"/>
        <end position="94"/>
    </location>
</feature>
<dbReference type="PROSITE" id="PS50928">
    <property type="entry name" value="ABC_TM1"/>
    <property type="match status" value="1"/>
</dbReference>
<evidence type="ECO:0000256" key="4">
    <source>
        <dbReference type="ARBA" id="ARBA00022692"/>
    </source>
</evidence>
<dbReference type="Gene3D" id="1.10.3720.10">
    <property type="entry name" value="MetI-like"/>
    <property type="match status" value="1"/>
</dbReference>
<evidence type="ECO:0000313" key="10">
    <source>
        <dbReference type="Proteomes" id="UP000076925"/>
    </source>
</evidence>
<dbReference type="GO" id="GO:0015416">
    <property type="term" value="F:ABC-type phosphonate transporter activity"/>
    <property type="evidence" value="ECO:0007669"/>
    <property type="project" value="InterPro"/>
</dbReference>
<gene>
    <name evidence="9" type="ORF">WA1_47140</name>
</gene>
<comment type="subcellular location">
    <subcellularLocation>
        <location evidence="1 7">Cell membrane</location>
        <topology evidence="1 7">Multi-pass membrane protein</topology>
    </subcellularLocation>
</comment>
<keyword evidence="4 7" id="KW-0812">Transmembrane</keyword>
<name>A0A139WXP1_9CYAN</name>
<dbReference type="InterPro" id="IPR005769">
    <property type="entry name" value="PhnE/PtxC"/>
</dbReference>
<dbReference type="Pfam" id="PF00528">
    <property type="entry name" value="BPD_transp_1"/>
    <property type="match status" value="1"/>
</dbReference>
<dbReference type="GO" id="GO:0005886">
    <property type="term" value="C:plasma membrane"/>
    <property type="evidence" value="ECO:0007669"/>
    <property type="project" value="UniProtKB-SubCell"/>
</dbReference>
<feature type="transmembrane region" description="Helical" evidence="7">
    <location>
        <begin position="115"/>
        <end position="134"/>
    </location>
</feature>
<evidence type="ECO:0000256" key="1">
    <source>
        <dbReference type="ARBA" id="ARBA00004651"/>
    </source>
</evidence>
<dbReference type="CDD" id="cd06261">
    <property type="entry name" value="TM_PBP2"/>
    <property type="match status" value="1"/>
</dbReference>
<evidence type="ECO:0000256" key="3">
    <source>
        <dbReference type="ARBA" id="ARBA00022475"/>
    </source>
</evidence>
<evidence type="ECO:0000259" key="8">
    <source>
        <dbReference type="PROSITE" id="PS50928"/>
    </source>
</evidence>
<organism evidence="9 10">
    <name type="scientific">Scytonema hofmannii PCC 7110</name>
    <dbReference type="NCBI Taxonomy" id="128403"/>
    <lineage>
        <taxon>Bacteria</taxon>
        <taxon>Bacillati</taxon>
        <taxon>Cyanobacteriota</taxon>
        <taxon>Cyanophyceae</taxon>
        <taxon>Nostocales</taxon>
        <taxon>Scytonemataceae</taxon>
        <taxon>Scytonema</taxon>
    </lineage>
</organism>
<dbReference type="SUPFAM" id="SSF161098">
    <property type="entry name" value="MetI-like"/>
    <property type="match status" value="1"/>
</dbReference>
<dbReference type="PANTHER" id="PTHR30043">
    <property type="entry name" value="PHOSPHONATES TRANSPORT SYSTEM PERMEASE PROTEIN"/>
    <property type="match status" value="1"/>
</dbReference>
<proteinExistence type="inferred from homology"/>
<comment type="caution">
    <text evidence="9">The sequence shown here is derived from an EMBL/GenBank/DDBJ whole genome shotgun (WGS) entry which is preliminary data.</text>
</comment>
<keyword evidence="6 7" id="KW-0472">Membrane</keyword>
<dbReference type="NCBIfam" id="TIGR01097">
    <property type="entry name" value="PhnE"/>
    <property type="match status" value="1"/>
</dbReference>
<evidence type="ECO:0000313" key="9">
    <source>
        <dbReference type="EMBL" id="KYC37207.1"/>
    </source>
</evidence>
<feature type="transmembrane region" description="Helical" evidence="7">
    <location>
        <begin position="180"/>
        <end position="202"/>
    </location>
</feature>
<dbReference type="STRING" id="128403.WA1_47140"/>
<keyword evidence="10" id="KW-1185">Reference proteome</keyword>
<evidence type="ECO:0000256" key="6">
    <source>
        <dbReference type="ARBA" id="ARBA00023136"/>
    </source>
</evidence>
<feature type="transmembrane region" description="Helical" evidence="7">
    <location>
        <begin position="238"/>
        <end position="259"/>
    </location>
</feature>
<evidence type="ECO:0000256" key="7">
    <source>
        <dbReference type="RuleBase" id="RU363032"/>
    </source>
</evidence>
<feature type="transmembrane region" description="Helical" evidence="7">
    <location>
        <begin position="208"/>
        <end position="226"/>
    </location>
</feature>
<dbReference type="OrthoDB" id="8557224at2"/>
<evidence type="ECO:0000256" key="5">
    <source>
        <dbReference type="ARBA" id="ARBA00022989"/>
    </source>
</evidence>
<dbReference type="InterPro" id="IPR035906">
    <property type="entry name" value="MetI-like_sf"/>
</dbReference>
<sequence>MLLNQSQLPTLPKKPANLVPFWLGLFLILVGLVIFHLEISFETLFWSFGDIIEYLGRYSTPNFSDIGKYLGLMGQTLAIALWGTVLAFIISFFLTPFAAKNISPHRVLYRIVRELLIFLLALPDLVLALIFVAALGLGPLPGVLALGFHTAGFLSKFFSESMERVEPGIYEAVNATGANFLQLVMFAAWPSIVQEVIGYTLYIFDRNVRVATVLGLVGAGGIGLELNANLRFFQYDQAAAIIAIILISIIIIDYISGFLRKKLS</sequence>
<keyword evidence="2 7" id="KW-0813">Transport</keyword>
<feature type="domain" description="ABC transmembrane type-1" evidence="8">
    <location>
        <begin position="73"/>
        <end position="256"/>
    </location>
</feature>
<reference evidence="9 10" key="1">
    <citation type="journal article" date="2013" name="Genome Biol. Evol.">
        <title>Genomes of Stigonematalean cyanobacteria (subsection V) and the evolution of oxygenic photosynthesis from prokaryotes to plastids.</title>
        <authorList>
            <person name="Dagan T."/>
            <person name="Roettger M."/>
            <person name="Stucken K."/>
            <person name="Landan G."/>
            <person name="Koch R."/>
            <person name="Major P."/>
            <person name="Gould S.B."/>
            <person name="Goremykin V.V."/>
            <person name="Rippka R."/>
            <person name="Tandeau de Marsac N."/>
            <person name="Gugger M."/>
            <person name="Lockhart P.J."/>
            <person name="Allen J.F."/>
            <person name="Brune I."/>
            <person name="Maus I."/>
            <person name="Puhler A."/>
            <person name="Martin W.F."/>
        </authorList>
    </citation>
    <scope>NUCLEOTIDE SEQUENCE [LARGE SCALE GENOMIC DNA]</scope>
    <source>
        <strain evidence="9 10">PCC 7110</strain>
    </source>
</reference>
<dbReference type="InterPro" id="IPR000515">
    <property type="entry name" value="MetI-like"/>
</dbReference>
<keyword evidence="3" id="KW-1003">Cell membrane</keyword>
<comment type="similarity">
    <text evidence="7">Belongs to the binding-protein-dependent transport system permease family.</text>
</comment>
<keyword evidence="5 7" id="KW-1133">Transmembrane helix</keyword>
<dbReference type="EMBL" id="ANNX02000047">
    <property type="protein sequence ID" value="KYC37207.1"/>
    <property type="molecule type" value="Genomic_DNA"/>
</dbReference>
<accession>A0A139WXP1</accession>
<evidence type="ECO:0000256" key="2">
    <source>
        <dbReference type="ARBA" id="ARBA00022448"/>
    </source>
</evidence>
<dbReference type="PANTHER" id="PTHR30043:SF1">
    <property type="entry name" value="ABC TRANSPORT SYSTEM PERMEASE PROTEIN P69"/>
    <property type="match status" value="1"/>
</dbReference>
<dbReference type="RefSeq" id="WP_017745029.1">
    <property type="nucleotide sequence ID" value="NZ_KQ976354.1"/>
</dbReference>
<dbReference type="Proteomes" id="UP000076925">
    <property type="component" value="Unassembled WGS sequence"/>
</dbReference>
<feature type="transmembrane region" description="Helical" evidence="7">
    <location>
        <begin position="21"/>
        <end position="49"/>
    </location>
</feature>